<accession>A0A2P2PX85</accession>
<evidence type="ECO:0000313" key="2">
    <source>
        <dbReference type="EMBL" id="MBX59347.1"/>
    </source>
</evidence>
<sequence length="70" mass="8159">MKEITKRTKRIAQQERTIRRRKRRNKRMKLLLNSSLYPLVLVVNECTKFPIPVAILPLLSTSPPTVSTDL</sequence>
<evidence type="ECO:0000256" key="1">
    <source>
        <dbReference type="SAM" id="MobiDB-lite"/>
    </source>
</evidence>
<feature type="compositionally biased region" description="Basic and acidic residues" evidence="1">
    <location>
        <begin position="1"/>
        <end position="17"/>
    </location>
</feature>
<organism evidence="2">
    <name type="scientific">Rhizophora mucronata</name>
    <name type="common">Asiatic mangrove</name>
    <dbReference type="NCBI Taxonomy" id="61149"/>
    <lineage>
        <taxon>Eukaryota</taxon>
        <taxon>Viridiplantae</taxon>
        <taxon>Streptophyta</taxon>
        <taxon>Embryophyta</taxon>
        <taxon>Tracheophyta</taxon>
        <taxon>Spermatophyta</taxon>
        <taxon>Magnoliopsida</taxon>
        <taxon>eudicotyledons</taxon>
        <taxon>Gunneridae</taxon>
        <taxon>Pentapetalae</taxon>
        <taxon>rosids</taxon>
        <taxon>fabids</taxon>
        <taxon>Malpighiales</taxon>
        <taxon>Rhizophoraceae</taxon>
        <taxon>Rhizophora</taxon>
    </lineage>
</organism>
<name>A0A2P2PX85_RHIMU</name>
<feature type="region of interest" description="Disordered" evidence="1">
    <location>
        <begin position="1"/>
        <end position="22"/>
    </location>
</feature>
<protein>
    <submittedName>
        <fullName evidence="2">Uncharacterized protein</fullName>
    </submittedName>
</protein>
<reference evidence="2" key="1">
    <citation type="submission" date="2018-02" db="EMBL/GenBank/DDBJ databases">
        <title>Rhizophora mucronata_Transcriptome.</title>
        <authorList>
            <person name="Meera S.P."/>
            <person name="Sreeshan A."/>
            <person name="Augustine A."/>
        </authorList>
    </citation>
    <scope>NUCLEOTIDE SEQUENCE</scope>
    <source>
        <tissue evidence="2">Leaf</tissue>
    </source>
</reference>
<dbReference type="AlphaFoldDB" id="A0A2P2PX85"/>
<proteinExistence type="predicted"/>
<dbReference type="EMBL" id="GGEC01078863">
    <property type="protein sequence ID" value="MBX59347.1"/>
    <property type="molecule type" value="Transcribed_RNA"/>
</dbReference>